<name>L8X4U8_THACA</name>
<dbReference type="SUPFAM" id="SSF48371">
    <property type="entry name" value="ARM repeat"/>
    <property type="match status" value="1"/>
</dbReference>
<dbReference type="EMBL" id="AFRT01000401">
    <property type="protein sequence ID" value="ELU44137.1"/>
    <property type="molecule type" value="Genomic_DNA"/>
</dbReference>
<sequence>MWPSARIFYLTQYLLQEACSMSDLTSQLQQLTARLESSAPILSSDESKLLFNSFLPLSPTESKSLAYIALAKLCSSVRDASPASDNTSDPIMPMFTTELDHRLSSTKADSVTSALGLLYALFQVDPAAATALFSLPETVSSLEDIPEIFSDATSPVIKPFASLLAQAASNSSCRNLINERGRSWLMMQARQTRDPKLQASAAVALTKLARGIPVSSLESQVQDAQDAQDVVSTQREEQALLKLMSGLVISGPNDTKATDDASSVVDSIEGLTHLSASPEHKNDIAKNTPLLKKMFALVPVASASAKASAQLKNNFDESAMFHRDNSVLLFGIASIVSNLVSYRPPRSKEERAIEQLRRTATPGAKRNTLPVAVDDPADADSAVAARARLVIQAGVLPALSALAQSTSIGVRRATGSVYLGLVTEQTNRGKVIQGGGIKALLHIAQRATYDRPPNAPDVLTPHDLLPLQALAKLTITHPPNLLFGNSPRSAIGPLSTLLSHSDATTLQQFEALMALTNIAGVDPEGVLKPVGARRIEELMLDEHKMLRRAAVELLCNLVGSDEIWKRYTGEGEEDNQAGKAVQSRLHVLMALSDVEDLPTRRAASGALAMLTSSSSVVDSLLELERGPSRLMKVVRELVYPNDDQDSEDEGEEEPMEHDASLTLRGATIACNVLTRAPSHFKQDLVDASQETGLLGALLQTVQTGDDASKRPAAEALVWIGRAQVGRIGCIRRERDLCICEHFPQHFRLIIQSQQVCARYAKGEASVSETAPAIVETRSRRQMNHNYPVEHIPAPPDTISIGNLWVAIATLKVAYICRNRDKIFLGKLTGVRHVLGKRSHSTATSDRLRPILTRQIVLQILLSL</sequence>
<comment type="caution">
    <text evidence="4">The sequence shown here is derived from an EMBL/GenBank/DDBJ whole genome shotgun (WGS) entry which is preliminary data.</text>
</comment>
<dbReference type="PANTHER" id="PTHR45994:SF1">
    <property type="entry name" value="FI21225P1"/>
    <property type="match status" value="1"/>
</dbReference>
<dbReference type="GO" id="GO:0051879">
    <property type="term" value="F:Hsp90 protein binding"/>
    <property type="evidence" value="ECO:0007669"/>
    <property type="project" value="TreeGrafter"/>
</dbReference>
<dbReference type="GO" id="GO:0005737">
    <property type="term" value="C:cytoplasm"/>
    <property type="evidence" value="ECO:0007669"/>
    <property type="project" value="UniProtKB-SubCell"/>
</dbReference>
<dbReference type="Pfam" id="PF11701">
    <property type="entry name" value="UNC45-central"/>
    <property type="match status" value="1"/>
</dbReference>
<dbReference type="InterPro" id="IPR011989">
    <property type="entry name" value="ARM-like"/>
</dbReference>
<accession>L8X4U8</accession>
<evidence type="ECO:0000259" key="3">
    <source>
        <dbReference type="Pfam" id="PF11701"/>
    </source>
</evidence>
<reference evidence="4 5" key="1">
    <citation type="journal article" date="2013" name="Nat. Commun.">
        <title>The evolution and pathogenic mechanisms of the rice sheath blight pathogen.</title>
        <authorList>
            <person name="Zheng A."/>
            <person name="Lin R."/>
            <person name="Xu L."/>
            <person name="Qin P."/>
            <person name="Tang C."/>
            <person name="Ai P."/>
            <person name="Zhang D."/>
            <person name="Liu Y."/>
            <person name="Sun Z."/>
            <person name="Feng H."/>
            <person name="Wang Y."/>
            <person name="Chen Y."/>
            <person name="Liang X."/>
            <person name="Fu R."/>
            <person name="Li Q."/>
            <person name="Zhang J."/>
            <person name="Yu X."/>
            <person name="Xie Z."/>
            <person name="Ding L."/>
            <person name="Guan P."/>
            <person name="Tang J."/>
            <person name="Liang Y."/>
            <person name="Wang S."/>
            <person name="Deng Q."/>
            <person name="Li S."/>
            <person name="Zhu J."/>
            <person name="Wang L."/>
            <person name="Liu H."/>
            <person name="Li P."/>
        </authorList>
    </citation>
    <scope>NUCLEOTIDE SEQUENCE [LARGE SCALE GENOMIC DNA]</scope>
    <source>
        <strain evidence="5">AG-1 IA</strain>
    </source>
</reference>
<dbReference type="PANTHER" id="PTHR45994">
    <property type="entry name" value="FI21225P1"/>
    <property type="match status" value="1"/>
</dbReference>
<dbReference type="STRING" id="983506.L8X4U8"/>
<evidence type="ECO:0000256" key="1">
    <source>
        <dbReference type="ARBA" id="ARBA00004496"/>
    </source>
</evidence>
<dbReference type="Gene3D" id="1.25.10.10">
    <property type="entry name" value="Leucine-rich Repeat Variant"/>
    <property type="match status" value="1"/>
</dbReference>
<evidence type="ECO:0000313" key="4">
    <source>
        <dbReference type="EMBL" id="ELU44137.1"/>
    </source>
</evidence>
<comment type="subcellular location">
    <subcellularLocation>
        <location evidence="1">Cytoplasm</location>
    </subcellularLocation>
</comment>
<dbReference type="HOGENOM" id="CLU_016305_1_0_1"/>
<protein>
    <submittedName>
        <fullName evidence="4">Microfilament motor</fullName>
    </submittedName>
</protein>
<evidence type="ECO:0000256" key="2">
    <source>
        <dbReference type="ARBA" id="ARBA00022490"/>
    </source>
</evidence>
<keyword evidence="2" id="KW-0963">Cytoplasm</keyword>
<dbReference type="InterPro" id="IPR024660">
    <property type="entry name" value="UCS_central_dom"/>
</dbReference>
<dbReference type="OrthoDB" id="199930at2759"/>
<dbReference type="InterPro" id="IPR016024">
    <property type="entry name" value="ARM-type_fold"/>
</dbReference>
<organism evidence="4 5">
    <name type="scientific">Thanatephorus cucumeris (strain AG1-IA)</name>
    <name type="common">Rice sheath blight fungus</name>
    <name type="synonym">Rhizoctonia solani</name>
    <dbReference type="NCBI Taxonomy" id="983506"/>
    <lineage>
        <taxon>Eukaryota</taxon>
        <taxon>Fungi</taxon>
        <taxon>Dikarya</taxon>
        <taxon>Basidiomycota</taxon>
        <taxon>Agaricomycotina</taxon>
        <taxon>Agaricomycetes</taxon>
        <taxon>Cantharellales</taxon>
        <taxon>Ceratobasidiaceae</taxon>
        <taxon>Rhizoctonia</taxon>
        <taxon>Rhizoctonia solani AG-1</taxon>
    </lineage>
</organism>
<dbReference type="Proteomes" id="UP000011668">
    <property type="component" value="Unassembled WGS sequence"/>
</dbReference>
<gene>
    <name evidence="4" type="ORF">AG1IA_01837</name>
</gene>
<keyword evidence="5" id="KW-1185">Reference proteome</keyword>
<dbReference type="AlphaFoldDB" id="L8X4U8"/>
<evidence type="ECO:0000313" key="5">
    <source>
        <dbReference type="Proteomes" id="UP000011668"/>
    </source>
</evidence>
<proteinExistence type="predicted"/>
<dbReference type="OMA" id="VCNLMTC"/>
<feature type="domain" description="UNC-45/Cro1/She4 central" evidence="3">
    <location>
        <begin position="50"/>
        <end position="208"/>
    </location>
</feature>